<dbReference type="PROSITE" id="PS51257">
    <property type="entry name" value="PROKAR_LIPOPROTEIN"/>
    <property type="match status" value="1"/>
</dbReference>
<evidence type="ECO:0000256" key="2">
    <source>
        <dbReference type="SAM" id="Phobius"/>
    </source>
</evidence>
<accession>A0A5C6B010</accession>
<dbReference type="OrthoDB" id="266214at2"/>
<dbReference type="EMBL" id="SJPN01000003">
    <property type="protein sequence ID" value="TWU04901.1"/>
    <property type="molecule type" value="Genomic_DNA"/>
</dbReference>
<dbReference type="AlphaFoldDB" id="A0A5C6B010"/>
<reference evidence="4 5" key="1">
    <citation type="submission" date="2019-02" db="EMBL/GenBank/DDBJ databases">
        <title>Deep-cultivation of Planctomycetes and their phenomic and genomic characterization uncovers novel biology.</title>
        <authorList>
            <person name="Wiegand S."/>
            <person name="Jogler M."/>
            <person name="Boedeker C."/>
            <person name="Pinto D."/>
            <person name="Vollmers J."/>
            <person name="Rivas-Marin E."/>
            <person name="Kohn T."/>
            <person name="Peeters S.H."/>
            <person name="Heuer A."/>
            <person name="Rast P."/>
            <person name="Oberbeckmann S."/>
            <person name="Bunk B."/>
            <person name="Jeske O."/>
            <person name="Meyerdierks A."/>
            <person name="Storesund J.E."/>
            <person name="Kallscheuer N."/>
            <person name="Luecker S."/>
            <person name="Lage O.M."/>
            <person name="Pohl T."/>
            <person name="Merkel B.J."/>
            <person name="Hornburger P."/>
            <person name="Mueller R.-W."/>
            <person name="Bruemmer F."/>
            <person name="Labrenz M."/>
            <person name="Spormann A.M."/>
            <person name="Op Den Camp H."/>
            <person name="Overmann J."/>
            <person name="Amann R."/>
            <person name="Jetten M.S.M."/>
            <person name="Mascher T."/>
            <person name="Medema M.H."/>
            <person name="Devos D.P."/>
            <person name="Kaster A.-K."/>
            <person name="Ovreas L."/>
            <person name="Rohde M."/>
            <person name="Galperin M.Y."/>
            <person name="Jogler C."/>
        </authorList>
    </citation>
    <scope>NUCLEOTIDE SEQUENCE [LARGE SCALE GENOMIC DNA]</scope>
    <source>
        <strain evidence="4 5">Pla52n</strain>
    </source>
</reference>
<keyword evidence="2" id="KW-1133">Transmembrane helix</keyword>
<proteinExistence type="predicted"/>
<keyword evidence="2" id="KW-0812">Transmembrane</keyword>
<dbReference type="PANTHER" id="PTHR33371">
    <property type="entry name" value="INTERMEMBRANE PHOSPHOLIPID TRANSPORT SYSTEM BINDING PROTEIN MLAD-RELATED"/>
    <property type="match status" value="1"/>
</dbReference>
<dbReference type="InterPro" id="IPR003399">
    <property type="entry name" value="Mce/MlaD"/>
</dbReference>
<comment type="caution">
    <text evidence="4">The sequence shown here is derived from an EMBL/GenBank/DDBJ whole genome shotgun (WGS) entry which is preliminary data.</text>
</comment>
<evidence type="ECO:0000313" key="4">
    <source>
        <dbReference type="EMBL" id="TWU04901.1"/>
    </source>
</evidence>
<feature type="transmembrane region" description="Helical" evidence="2">
    <location>
        <begin position="12"/>
        <end position="33"/>
    </location>
</feature>
<feature type="region of interest" description="Disordered" evidence="1">
    <location>
        <begin position="339"/>
        <end position="361"/>
    </location>
</feature>
<dbReference type="Proteomes" id="UP000320176">
    <property type="component" value="Unassembled WGS sequence"/>
</dbReference>
<organism evidence="4 5">
    <name type="scientific">Stieleria varia</name>
    <dbReference type="NCBI Taxonomy" id="2528005"/>
    <lineage>
        <taxon>Bacteria</taxon>
        <taxon>Pseudomonadati</taxon>
        <taxon>Planctomycetota</taxon>
        <taxon>Planctomycetia</taxon>
        <taxon>Pirellulales</taxon>
        <taxon>Pirellulaceae</taxon>
        <taxon>Stieleria</taxon>
    </lineage>
</organism>
<dbReference type="RefSeq" id="WP_146520233.1">
    <property type="nucleotide sequence ID" value="NZ_CP151726.1"/>
</dbReference>
<dbReference type="Pfam" id="PF02470">
    <property type="entry name" value="MlaD"/>
    <property type="match status" value="1"/>
</dbReference>
<evidence type="ECO:0000256" key="1">
    <source>
        <dbReference type="SAM" id="MobiDB-lite"/>
    </source>
</evidence>
<evidence type="ECO:0000259" key="3">
    <source>
        <dbReference type="Pfam" id="PF02470"/>
    </source>
</evidence>
<feature type="domain" description="Mce/MlaD" evidence="3">
    <location>
        <begin position="51"/>
        <end position="109"/>
    </location>
</feature>
<protein>
    <recommendedName>
        <fullName evidence="3">Mce/MlaD domain-containing protein</fullName>
    </recommendedName>
</protein>
<gene>
    <name evidence="4" type="ORF">Pla52n_29460</name>
</gene>
<dbReference type="InterPro" id="IPR052336">
    <property type="entry name" value="MlaD_Phospholipid_Transporter"/>
</dbReference>
<evidence type="ECO:0000313" key="5">
    <source>
        <dbReference type="Proteomes" id="UP000320176"/>
    </source>
</evidence>
<name>A0A5C6B010_9BACT</name>
<sequence length="361" mass="40012">MNEPIRLRYANHIVGVFLMVVFLIGCVVSVRLFTRLAVKKDRFYIELPEETASQLRTGAEVIILGETVGEVESLQYVDDTELVRVELGIETKRSDQITTDSEVELDRKFGVGAPVVRIRRNRLPGSTEPAKQIPPGSTIHRFRGDDDRIDSMAISVETAGSSIDVTAKKINESFDKTIDPAFKTSETAFDSILATSEAIRPQAVDAFAQVQQSTQILEAKVTQLTERVDKLVDQEVRQTIAEIKRSALSATQAAEGVQQLASGIDQKSDRTAQDVAQTLAKLRETAEMIQRLTQETRSVVRIVRGEAEQLPGTTERINDTVSDTQDLVGDINDHWLLRRSQNDKKPTQQLSPSAVRSGGVR</sequence>
<dbReference type="PANTHER" id="PTHR33371:SF4">
    <property type="entry name" value="INTERMEMBRANE PHOSPHOLIPID TRANSPORT SYSTEM BINDING PROTEIN MLAD"/>
    <property type="match status" value="1"/>
</dbReference>
<keyword evidence="5" id="KW-1185">Reference proteome</keyword>
<keyword evidence="2" id="KW-0472">Membrane</keyword>